<dbReference type="Proteomes" id="UP001500305">
    <property type="component" value="Unassembled WGS sequence"/>
</dbReference>
<evidence type="ECO:0000256" key="1">
    <source>
        <dbReference type="SAM" id="MobiDB-lite"/>
    </source>
</evidence>
<protein>
    <submittedName>
        <fullName evidence="3">Uncharacterized protein</fullName>
    </submittedName>
</protein>
<evidence type="ECO:0000256" key="2">
    <source>
        <dbReference type="SAM" id="Phobius"/>
    </source>
</evidence>
<accession>A0ABN3DSC3</accession>
<feature type="compositionally biased region" description="Basic and acidic residues" evidence="1">
    <location>
        <begin position="34"/>
        <end position="57"/>
    </location>
</feature>
<keyword evidence="4" id="KW-1185">Reference proteome</keyword>
<dbReference type="EMBL" id="BAAATR010000007">
    <property type="protein sequence ID" value="GAA2240583.1"/>
    <property type="molecule type" value="Genomic_DNA"/>
</dbReference>
<keyword evidence="2" id="KW-1133">Transmembrane helix</keyword>
<comment type="caution">
    <text evidence="3">The sequence shown here is derived from an EMBL/GenBank/DDBJ whole genome shotgun (WGS) entry which is preliminary data.</text>
</comment>
<organism evidence="3 4">
    <name type="scientific">Kitasatospora cystarginea</name>
    <dbReference type="NCBI Taxonomy" id="58350"/>
    <lineage>
        <taxon>Bacteria</taxon>
        <taxon>Bacillati</taxon>
        <taxon>Actinomycetota</taxon>
        <taxon>Actinomycetes</taxon>
        <taxon>Kitasatosporales</taxon>
        <taxon>Streptomycetaceae</taxon>
        <taxon>Kitasatospora</taxon>
    </lineage>
</organism>
<sequence length="57" mass="6062">MNDLLHKLVSGALVGGLIALVGWLGAERRRRKAARAETADPAPGRDELPARDDRGTA</sequence>
<gene>
    <name evidence="3" type="ORF">GCM10010430_22560</name>
</gene>
<feature type="transmembrane region" description="Helical" evidence="2">
    <location>
        <begin position="6"/>
        <end position="26"/>
    </location>
</feature>
<name>A0ABN3DSC3_9ACTN</name>
<proteinExistence type="predicted"/>
<keyword evidence="2" id="KW-0812">Transmembrane</keyword>
<evidence type="ECO:0000313" key="3">
    <source>
        <dbReference type="EMBL" id="GAA2240583.1"/>
    </source>
</evidence>
<evidence type="ECO:0000313" key="4">
    <source>
        <dbReference type="Proteomes" id="UP001500305"/>
    </source>
</evidence>
<keyword evidence="2" id="KW-0472">Membrane</keyword>
<reference evidence="3 4" key="1">
    <citation type="journal article" date="2019" name="Int. J. Syst. Evol. Microbiol.">
        <title>The Global Catalogue of Microorganisms (GCM) 10K type strain sequencing project: providing services to taxonomists for standard genome sequencing and annotation.</title>
        <authorList>
            <consortium name="The Broad Institute Genomics Platform"/>
            <consortium name="The Broad Institute Genome Sequencing Center for Infectious Disease"/>
            <person name="Wu L."/>
            <person name="Ma J."/>
        </authorList>
    </citation>
    <scope>NUCLEOTIDE SEQUENCE [LARGE SCALE GENOMIC DNA]</scope>
    <source>
        <strain evidence="3 4">JCM 7356</strain>
    </source>
</reference>
<feature type="region of interest" description="Disordered" evidence="1">
    <location>
        <begin position="31"/>
        <end position="57"/>
    </location>
</feature>